<dbReference type="InterPro" id="IPR052607">
    <property type="entry name" value="CEP104-like"/>
</dbReference>
<dbReference type="InterPro" id="IPR016024">
    <property type="entry name" value="ARM-type_fold"/>
</dbReference>
<dbReference type="Pfam" id="PF21040">
    <property type="entry name" value="CEP104-like_TOG"/>
    <property type="match status" value="1"/>
</dbReference>
<feature type="region of interest" description="Disordered" evidence="1">
    <location>
        <begin position="239"/>
        <end position="285"/>
    </location>
</feature>
<dbReference type="PANTHER" id="PTHR13371:SF0">
    <property type="entry name" value="CENTROSOMAL PROTEIN OF 104 KDA"/>
    <property type="match status" value="1"/>
</dbReference>
<reference evidence="2 3" key="1">
    <citation type="journal article" date="2024" name="BMC Genomics">
        <title>Genome assembly of redclaw crayfish (Cherax quadricarinatus) provides insights into its immune adaptation and hypoxia tolerance.</title>
        <authorList>
            <person name="Liu Z."/>
            <person name="Zheng J."/>
            <person name="Li H."/>
            <person name="Fang K."/>
            <person name="Wang S."/>
            <person name="He J."/>
            <person name="Zhou D."/>
            <person name="Weng S."/>
            <person name="Chi M."/>
            <person name="Gu Z."/>
            <person name="He J."/>
            <person name="Li F."/>
            <person name="Wang M."/>
        </authorList>
    </citation>
    <scope>NUCLEOTIDE SEQUENCE [LARGE SCALE GENOMIC DNA]</scope>
    <source>
        <strain evidence="2">ZL_2023a</strain>
    </source>
</reference>
<evidence type="ECO:0008006" key="4">
    <source>
        <dbReference type="Google" id="ProtNLM"/>
    </source>
</evidence>
<dbReference type="AlphaFoldDB" id="A0AAW0XTS3"/>
<dbReference type="PANTHER" id="PTHR13371">
    <property type="entry name" value="GLYCINE-, GLUTAMATE-, THIENYLCYCLOHEXYLPIPERIDINE-BINDING PROTEIN"/>
    <property type="match status" value="1"/>
</dbReference>
<evidence type="ECO:0000256" key="1">
    <source>
        <dbReference type="SAM" id="MobiDB-lite"/>
    </source>
</evidence>
<protein>
    <recommendedName>
        <fullName evidence="4">TOG domain-containing protein</fullName>
    </recommendedName>
</protein>
<dbReference type="SUPFAM" id="SSF48371">
    <property type="entry name" value="ARM repeat"/>
    <property type="match status" value="1"/>
</dbReference>
<organism evidence="2 3">
    <name type="scientific">Cherax quadricarinatus</name>
    <name type="common">Australian red claw crayfish</name>
    <dbReference type="NCBI Taxonomy" id="27406"/>
    <lineage>
        <taxon>Eukaryota</taxon>
        <taxon>Metazoa</taxon>
        <taxon>Ecdysozoa</taxon>
        <taxon>Arthropoda</taxon>
        <taxon>Crustacea</taxon>
        <taxon>Multicrustacea</taxon>
        <taxon>Malacostraca</taxon>
        <taxon>Eumalacostraca</taxon>
        <taxon>Eucarida</taxon>
        <taxon>Decapoda</taxon>
        <taxon>Pleocyemata</taxon>
        <taxon>Astacidea</taxon>
        <taxon>Parastacoidea</taxon>
        <taxon>Parastacidae</taxon>
        <taxon>Cherax</taxon>
    </lineage>
</organism>
<dbReference type="Gene3D" id="1.25.10.10">
    <property type="entry name" value="Leucine-rich Repeat Variant"/>
    <property type="match status" value="1"/>
</dbReference>
<evidence type="ECO:0000313" key="2">
    <source>
        <dbReference type="EMBL" id="KAK8741389.1"/>
    </source>
</evidence>
<comment type="caution">
    <text evidence="2">The sequence shown here is derived from an EMBL/GenBank/DDBJ whole genome shotgun (WGS) entry which is preliminary data.</text>
</comment>
<dbReference type="GO" id="GO:0005929">
    <property type="term" value="C:cilium"/>
    <property type="evidence" value="ECO:0007669"/>
    <property type="project" value="TreeGrafter"/>
</dbReference>
<dbReference type="InterPro" id="IPR011989">
    <property type="entry name" value="ARM-like"/>
</dbReference>
<name>A0AAW0XTS3_CHEQU</name>
<accession>A0AAW0XTS3</accession>
<gene>
    <name evidence="2" type="ORF">OTU49_002192</name>
</gene>
<dbReference type="Proteomes" id="UP001445076">
    <property type="component" value="Unassembled WGS sequence"/>
</dbReference>
<feature type="non-terminal residue" evidence="2">
    <location>
        <position position="285"/>
    </location>
</feature>
<keyword evidence="3" id="KW-1185">Reference proteome</keyword>
<evidence type="ECO:0000313" key="3">
    <source>
        <dbReference type="Proteomes" id="UP001445076"/>
    </source>
</evidence>
<sequence>VEKIYSKNYSEKEAGLKQLQQELNSYCAQASGVRPDRYMRGCVVLVRRALRDKVYSVGVLASDTLSHILNHFIAKHKVTKKEVTSTLDKVLPDLLAKTADNATRNQNLATSAILEMLRLSLDRGVGSVGLEVTRPLTNTVHPRGALCRANIVETQLNALGITLLPKDKDSGFTARHLVEFAHSAFKHQNNEVRKVGERLLLALYSHYPSTVRKVLPQQDDLVRKNVLYRNLFEQLEALDEKRESTTSRSRVSPPRASSAAAAVTHTPTHVTHTPTHVTHTPSHYS</sequence>
<proteinExistence type="predicted"/>
<feature type="compositionally biased region" description="Low complexity" evidence="1">
    <location>
        <begin position="246"/>
        <end position="285"/>
    </location>
</feature>
<dbReference type="EMBL" id="JARKIK010000030">
    <property type="protein sequence ID" value="KAK8741389.1"/>
    <property type="molecule type" value="Genomic_DNA"/>
</dbReference>
<feature type="non-terminal residue" evidence="2">
    <location>
        <position position="1"/>
    </location>
</feature>